<dbReference type="PANTHER" id="PTHR43240">
    <property type="entry name" value="1,4-DIHYDROXY-2-NAPHTHOYL-COA THIOESTERASE 1"/>
    <property type="match status" value="1"/>
</dbReference>
<protein>
    <submittedName>
        <fullName evidence="3">Uncharacterized domain 1-containing protein</fullName>
    </submittedName>
</protein>
<dbReference type="EMBL" id="FMTL01000002">
    <property type="protein sequence ID" value="SCW66666.1"/>
    <property type="molecule type" value="Genomic_DNA"/>
</dbReference>
<feature type="domain" description="Thioesterase" evidence="2">
    <location>
        <begin position="88"/>
        <end position="165"/>
    </location>
</feature>
<evidence type="ECO:0000313" key="3">
    <source>
        <dbReference type="EMBL" id="SCW66666.1"/>
    </source>
</evidence>
<dbReference type="GO" id="GO:0061522">
    <property type="term" value="F:1,4-dihydroxy-2-naphthoyl-CoA thioesterase activity"/>
    <property type="evidence" value="ECO:0007669"/>
    <property type="project" value="TreeGrafter"/>
</dbReference>
<dbReference type="Pfam" id="PF03061">
    <property type="entry name" value="4HBT"/>
    <property type="match status" value="1"/>
</dbReference>
<evidence type="ECO:0000259" key="2">
    <source>
        <dbReference type="Pfam" id="PF03061"/>
    </source>
</evidence>
<accession>A0AB37Z901</accession>
<dbReference type="CDD" id="cd03443">
    <property type="entry name" value="PaaI_thioesterase"/>
    <property type="match status" value="1"/>
</dbReference>
<dbReference type="InterPro" id="IPR029069">
    <property type="entry name" value="HotDog_dom_sf"/>
</dbReference>
<sequence>MSIPSREEKLAEWLAAEQAMRASLGASGSMSLAQVSELLPQEFFDGIGRGELPSPPIGHLLDFVPLEWSSGRFVFQGTPDARHYNPLGSVHGGYAATLLDSCMGCAIHTQLQRGQGYTTTDLRISYIRALSTKVGPIRAEGRIVHIGRTTALAEGRIYDVDDRLYAVGSTTCLILSMPGTSHTPGTETPGRSE</sequence>
<dbReference type="RefSeq" id="WP_090252997.1">
    <property type="nucleotide sequence ID" value="NZ_FMTL01000002.1"/>
</dbReference>
<evidence type="ECO:0000256" key="1">
    <source>
        <dbReference type="ARBA" id="ARBA00022801"/>
    </source>
</evidence>
<dbReference type="GO" id="GO:0005829">
    <property type="term" value="C:cytosol"/>
    <property type="evidence" value="ECO:0007669"/>
    <property type="project" value="TreeGrafter"/>
</dbReference>
<dbReference type="NCBIfam" id="TIGR00369">
    <property type="entry name" value="unchar_dom_1"/>
    <property type="match status" value="1"/>
</dbReference>
<dbReference type="Gene3D" id="3.10.129.10">
    <property type="entry name" value="Hotdog Thioesterase"/>
    <property type="match status" value="1"/>
</dbReference>
<dbReference type="InterPro" id="IPR006683">
    <property type="entry name" value="Thioestr_dom"/>
</dbReference>
<reference evidence="3 4" key="1">
    <citation type="submission" date="2016-10" db="EMBL/GenBank/DDBJ databases">
        <authorList>
            <person name="Varghese N."/>
            <person name="Submissions S."/>
        </authorList>
    </citation>
    <scope>NUCLEOTIDE SEQUENCE [LARGE SCALE GENOMIC DNA]</scope>
    <source>
        <strain evidence="3 4">DSM 17833</strain>
    </source>
</reference>
<dbReference type="Proteomes" id="UP000242418">
    <property type="component" value="Unassembled WGS sequence"/>
</dbReference>
<gene>
    <name evidence="3" type="ORF">SAMN05216370_2633</name>
</gene>
<name>A0AB37Z901_9PSED</name>
<evidence type="ECO:0000313" key="4">
    <source>
        <dbReference type="Proteomes" id="UP000242418"/>
    </source>
</evidence>
<proteinExistence type="predicted"/>
<dbReference type="InterPro" id="IPR003736">
    <property type="entry name" value="PAAI_dom"/>
</dbReference>
<keyword evidence="1" id="KW-0378">Hydrolase</keyword>
<comment type="caution">
    <text evidence="3">The sequence shown here is derived from an EMBL/GenBank/DDBJ whole genome shotgun (WGS) entry which is preliminary data.</text>
</comment>
<dbReference type="FunFam" id="3.10.129.10:FF:000072">
    <property type="entry name" value="PaaI family thioesterase"/>
    <property type="match status" value="1"/>
</dbReference>
<dbReference type="SUPFAM" id="SSF54637">
    <property type="entry name" value="Thioesterase/thiol ester dehydrase-isomerase"/>
    <property type="match status" value="1"/>
</dbReference>
<dbReference type="AlphaFoldDB" id="A0AB37Z901"/>
<organism evidence="3 4">
    <name type="scientific">Pseudomonas peli</name>
    <dbReference type="NCBI Taxonomy" id="592361"/>
    <lineage>
        <taxon>Bacteria</taxon>
        <taxon>Pseudomonadati</taxon>
        <taxon>Pseudomonadota</taxon>
        <taxon>Gammaproteobacteria</taxon>
        <taxon>Pseudomonadales</taxon>
        <taxon>Pseudomonadaceae</taxon>
        <taxon>Pseudomonas</taxon>
    </lineage>
</organism>
<dbReference type="PANTHER" id="PTHR43240:SF1">
    <property type="entry name" value="BLR5584 PROTEIN"/>
    <property type="match status" value="1"/>
</dbReference>
<keyword evidence="4" id="KW-1185">Reference proteome</keyword>